<keyword evidence="4" id="KW-0411">Iron-sulfur</keyword>
<dbReference type="InterPro" id="IPR007202">
    <property type="entry name" value="4Fe-4S_dom"/>
</dbReference>
<protein>
    <recommendedName>
        <fullName evidence="5">4Fe-4S domain-containing protein</fullName>
    </recommendedName>
</protein>
<organism evidence="6 7">
    <name type="scientific">Desulfosarcina widdelii</name>
    <dbReference type="NCBI Taxonomy" id="947919"/>
    <lineage>
        <taxon>Bacteria</taxon>
        <taxon>Pseudomonadati</taxon>
        <taxon>Thermodesulfobacteriota</taxon>
        <taxon>Desulfobacteria</taxon>
        <taxon>Desulfobacterales</taxon>
        <taxon>Desulfosarcinaceae</taxon>
        <taxon>Desulfosarcina</taxon>
    </lineage>
</organism>
<dbReference type="OrthoDB" id="5414784at2"/>
<keyword evidence="2" id="KW-0479">Metal-binding</keyword>
<sequence length="276" mass="30883">MALSVVDLYRDVLPKTNCGDCGFPSCLAFAGMVVSDQYPLERCPHLSPEVVQRCNRDLAEQYAAGKWTKRDLAEDALTWARERSASMALEDLPERIGGELIGNGEKPDLKLPYFDTHILIRPDDIERMDEAELSRWEKVFLYNHLAQGGRRLPAGTWKGFEEFPNTVSKVKTMAKQVESPLADRFCGQLDALRSAAARIGGKDVTGKGNSADAAFIFQPLPRVPVTLLFWDEDPVDGFGATAKLLFDETVTEHLDIESIVFLSERLRQMLCESSER</sequence>
<evidence type="ECO:0000313" key="7">
    <source>
        <dbReference type="Proteomes" id="UP000427769"/>
    </source>
</evidence>
<dbReference type="PROSITE" id="PS51656">
    <property type="entry name" value="4FE4S"/>
    <property type="match status" value="1"/>
</dbReference>
<dbReference type="Pfam" id="PF04060">
    <property type="entry name" value="FeS"/>
    <property type="match status" value="1"/>
</dbReference>
<keyword evidence="1" id="KW-0004">4Fe-4S</keyword>
<evidence type="ECO:0000259" key="5">
    <source>
        <dbReference type="PROSITE" id="PS51656"/>
    </source>
</evidence>
<reference evidence="6 7" key="1">
    <citation type="submission" date="2019-11" db="EMBL/GenBank/DDBJ databases">
        <title>Comparative genomics of hydrocarbon-degrading Desulfosarcina strains.</title>
        <authorList>
            <person name="Watanabe M."/>
            <person name="Kojima H."/>
            <person name="Fukui M."/>
        </authorList>
    </citation>
    <scope>NUCLEOTIDE SEQUENCE [LARGE SCALE GENOMIC DNA]</scope>
    <source>
        <strain evidence="6 7">PP31</strain>
    </source>
</reference>
<dbReference type="GO" id="GO:0051539">
    <property type="term" value="F:4 iron, 4 sulfur cluster binding"/>
    <property type="evidence" value="ECO:0007669"/>
    <property type="project" value="UniProtKB-KW"/>
</dbReference>
<evidence type="ECO:0000256" key="3">
    <source>
        <dbReference type="ARBA" id="ARBA00023004"/>
    </source>
</evidence>
<dbReference type="EMBL" id="AP021875">
    <property type="protein sequence ID" value="BBO76375.1"/>
    <property type="molecule type" value="Genomic_DNA"/>
</dbReference>
<dbReference type="Pfam" id="PF12654">
    <property type="entry name" value="DUF3786"/>
    <property type="match status" value="1"/>
</dbReference>
<dbReference type="KEGG" id="dwd:DSCW_37920"/>
<gene>
    <name evidence="6" type="ORF">DSCW_37920</name>
</gene>
<dbReference type="Gene3D" id="1.10.15.40">
    <property type="entry name" value="Electron transport complex subunit B, putative Fe-S cluster"/>
    <property type="match status" value="1"/>
</dbReference>
<keyword evidence="3" id="KW-0408">Iron</keyword>
<evidence type="ECO:0000313" key="6">
    <source>
        <dbReference type="EMBL" id="BBO76375.1"/>
    </source>
</evidence>
<evidence type="ECO:0000256" key="4">
    <source>
        <dbReference type="ARBA" id="ARBA00023014"/>
    </source>
</evidence>
<dbReference type="Proteomes" id="UP000427769">
    <property type="component" value="Chromosome"/>
</dbReference>
<accession>A0A5K7Z6N1</accession>
<evidence type="ECO:0000256" key="2">
    <source>
        <dbReference type="ARBA" id="ARBA00022723"/>
    </source>
</evidence>
<dbReference type="GO" id="GO:0046872">
    <property type="term" value="F:metal ion binding"/>
    <property type="evidence" value="ECO:0007669"/>
    <property type="project" value="UniProtKB-KW"/>
</dbReference>
<feature type="domain" description="4Fe-4S" evidence="5">
    <location>
        <begin position="1"/>
        <end position="60"/>
    </location>
</feature>
<proteinExistence type="predicted"/>
<dbReference type="RefSeq" id="WP_155305205.1">
    <property type="nucleotide sequence ID" value="NZ_AP021875.1"/>
</dbReference>
<evidence type="ECO:0000256" key="1">
    <source>
        <dbReference type="ARBA" id="ARBA00022485"/>
    </source>
</evidence>
<name>A0A5K7Z6N1_9BACT</name>
<keyword evidence="7" id="KW-1185">Reference proteome</keyword>
<dbReference type="InterPro" id="IPR024264">
    <property type="entry name" value="DUF3786"/>
</dbReference>
<dbReference type="AlphaFoldDB" id="A0A5K7Z6N1"/>